<feature type="compositionally biased region" description="Polar residues" evidence="7">
    <location>
        <begin position="1"/>
        <end position="21"/>
    </location>
</feature>
<keyword evidence="4" id="KW-0804">Transcription</keyword>
<keyword evidence="5" id="KW-0539">Nucleus</keyword>
<evidence type="ECO:0000256" key="3">
    <source>
        <dbReference type="ARBA" id="ARBA00023125"/>
    </source>
</evidence>
<comment type="subcellular location">
    <subcellularLocation>
        <location evidence="1">Nucleus</location>
    </subcellularLocation>
</comment>
<feature type="domain" description="BHLH" evidence="8">
    <location>
        <begin position="379"/>
        <end position="431"/>
    </location>
</feature>
<keyword evidence="2" id="KW-0805">Transcription regulation</keyword>
<organism evidence="9 10">
    <name type="scientific">Oopsacas minuta</name>
    <dbReference type="NCBI Taxonomy" id="111878"/>
    <lineage>
        <taxon>Eukaryota</taxon>
        <taxon>Metazoa</taxon>
        <taxon>Porifera</taxon>
        <taxon>Hexactinellida</taxon>
        <taxon>Hexasterophora</taxon>
        <taxon>Lyssacinosida</taxon>
        <taxon>Leucopsacidae</taxon>
        <taxon>Oopsacas</taxon>
    </lineage>
</organism>
<accession>A0AAV7K0P2</accession>
<evidence type="ECO:0000259" key="8">
    <source>
        <dbReference type="PROSITE" id="PS50888"/>
    </source>
</evidence>
<dbReference type="SMART" id="SM00353">
    <property type="entry name" value="HLH"/>
    <property type="match status" value="1"/>
</dbReference>
<evidence type="ECO:0000313" key="9">
    <source>
        <dbReference type="EMBL" id="KAI6654726.1"/>
    </source>
</evidence>
<evidence type="ECO:0000256" key="6">
    <source>
        <dbReference type="SAM" id="Coils"/>
    </source>
</evidence>
<evidence type="ECO:0000256" key="1">
    <source>
        <dbReference type="ARBA" id="ARBA00004123"/>
    </source>
</evidence>
<feature type="region of interest" description="Disordered" evidence="7">
    <location>
        <begin position="1"/>
        <end position="22"/>
    </location>
</feature>
<dbReference type="GO" id="GO:0005667">
    <property type="term" value="C:transcription regulator complex"/>
    <property type="evidence" value="ECO:0007669"/>
    <property type="project" value="TreeGrafter"/>
</dbReference>
<keyword evidence="10" id="KW-1185">Reference proteome</keyword>
<dbReference type="Pfam" id="PF00010">
    <property type="entry name" value="HLH"/>
    <property type="match status" value="1"/>
</dbReference>
<dbReference type="GO" id="GO:0000978">
    <property type="term" value="F:RNA polymerase II cis-regulatory region sequence-specific DNA binding"/>
    <property type="evidence" value="ECO:0007669"/>
    <property type="project" value="TreeGrafter"/>
</dbReference>
<evidence type="ECO:0000256" key="2">
    <source>
        <dbReference type="ARBA" id="ARBA00023015"/>
    </source>
</evidence>
<dbReference type="PROSITE" id="PS50888">
    <property type="entry name" value="BHLH"/>
    <property type="match status" value="1"/>
</dbReference>
<dbReference type="InterPro" id="IPR011598">
    <property type="entry name" value="bHLH_dom"/>
</dbReference>
<dbReference type="PANTHER" id="PTHR11793:SF13">
    <property type="entry name" value="PROTEIN DAUGHTERLESS"/>
    <property type="match status" value="1"/>
</dbReference>
<dbReference type="InterPro" id="IPR036638">
    <property type="entry name" value="HLH_DNA-bd_sf"/>
</dbReference>
<name>A0AAV7K0P2_9METZ</name>
<evidence type="ECO:0000313" key="10">
    <source>
        <dbReference type="Proteomes" id="UP001165289"/>
    </source>
</evidence>
<evidence type="ECO:0000256" key="4">
    <source>
        <dbReference type="ARBA" id="ARBA00023163"/>
    </source>
</evidence>
<proteinExistence type="predicted"/>
<protein>
    <submittedName>
        <fullName evidence="9">BHLH domain containing transcription factor E12/E47</fullName>
    </submittedName>
</protein>
<keyword evidence="3" id="KW-0238">DNA-binding</keyword>
<reference evidence="9 10" key="1">
    <citation type="journal article" date="2023" name="BMC Biol.">
        <title>The compact genome of the sponge Oopsacas minuta (Hexactinellida) is lacking key metazoan core genes.</title>
        <authorList>
            <person name="Santini S."/>
            <person name="Schenkelaars Q."/>
            <person name="Jourda C."/>
            <person name="Duchesne M."/>
            <person name="Belahbib H."/>
            <person name="Rocher C."/>
            <person name="Selva M."/>
            <person name="Riesgo A."/>
            <person name="Vervoort M."/>
            <person name="Leys S.P."/>
            <person name="Kodjabachian L."/>
            <person name="Le Bivic A."/>
            <person name="Borchiellini C."/>
            <person name="Claverie J.M."/>
            <person name="Renard E."/>
        </authorList>
    </citation>
    <scope>NUCLEOTIDE SEQUENCE [LARGE SCALE GENOMIC DNA]</scope>
    <source>
        <strain evidence="9">SPO-2</strain>
    </source>
</reference>
<feature type="coiled-coil region" evidence="6">
    <location>
        <begin position="368"/>
        <end position="398"/>
    </location>
</feature>
<dbReference type="GO" id="GO:0000981">
    <property type="term" value="F:DNA-binding transcription factor activity, RNA polymerase II-specific"/>
    <property type="evidence" value="ECO:0007669"/>
    <property type="project" value="TreeGrafter"/>
</dbReference>
<comment type="caution">
    <text evidence="9">The sequence shown here is derived from an EMBL/GenBank/DDBJ whole genome shotgun (WGS) entry which is preliminary data.</text>
</comment>
<dbReference type="AlphaFoldDB" id="A0AAV7K0P2"/>
<dbReference type="GO" id="GO:0000785">
    <property type="term" value="C:chromatin"/>
    <property type="evidence" value="ECO:0007669"/>
    <property type="project" value="TreeGrafter"/>
</dbReference>
<dbReference type="Proteomes" id="UP001165289">
    <property type="component" value="Unassembled WGS sequence"/>
</dbReference>
<dbReference type="GO" id="GO:0046983">
    <property type="term" value="F:protein dimerization activity"/>
    <property type="evidence" value="ECO:0007669"/>
    <property type="project" value="InterPro"/>
</dbReference>
<dbReference type="SUPFAM" id="SSF47459">
    <property type="entry name" value="HLH, helix-loop-helix DNA-binding domain"/>
    <property type="match status" value="1"/>
</dbReference>
<evidence type="ECO:0000256" key="7">
    <source>
        <dbReference type="SAM" id="MobiDB-lite"/>
    </source>
</evidence>
<dbReference type="Gene3D" id="4.10.280.10">
    <property type="entry name" value="Helix-loop-helix DNA-binding domain"/>
    <property type="match status" value="1"/>
</dbReference>
<keyword evidence="6" id="KW-0175">Coiled coil</keyword>
<dbReference type="PANTHER" id="PTHR11793">
    <property type="entry name" value="BASIC HELIX-LOOP-HELIX TRANSCRIPTION FACTOR"/>
    <property type="match status" value="1"/>
</dbReference>
<dbReference type="EMBL" id="JAKMXF010000221">
    <property type="protein sequence ID" value="KAI6654726.1"/>
    <property type="molecule type" value="Genomic_DNA"/>
</dbReference>
<sequence>MINSVQSNAKIPAQGSQSTAGIDSPVFDVNQFLYNNDPLFDTSFDGILNSSPVPPENGTEIESGAFRPISPPISKAQYSFIDRSEKRQHSQLKPVKAQCTFSPVTPQINTFSPPALNSDSSYEHLSTPYNTMYMTPNANHLCRTHSPEHIMHGLFHSPITQDQLLYPNSEYTCYNQSCPHHVTTHSTPIYLASRCISKYVRLPVDSCECPYSPVVNRRGVPQPNASKVSLTPNQITCVRPPPPVDQFSTPTLSQNNSKRNNFIQNFSPNDLSLPNYTNCTTPAFRNCEFGNMYPETRSADSFTTLSSQGLYDSCVSTQEEISNYQEESILSSQLSSYSQTPVISDISSQLTDQSSLESFLPKTTVINNEEYLNNRKKKENKKRNSERERTRIRQINKAFKDLGDVCCFHMNERAQSKVATIEQALVLIQELQYRIAQKKASESESHTQLS</sequence>
<dbReference type="InterPro" id="IPR051098">
    <property type="entry name" value="NeuroDiff_E-box_TFs"/>
</dbReference>
<gene>
    <name evidence="9" type="ORF">LOD99_2605</name>
</gene>
<evidence type="ECO:0000256" key="5">
    <source>
        <dbReference type="ARBA" id="ARBA00023242"/>
    </source>
</evidence>
<dbReference type="GO" id="GO:0005634">
    <property type="term" value="C:nucleus"/>
    <property type="evidence" value="ECO:0007669"/>
    <property type="project" value="UniProtKB-SubCell"/>
</dbReference>